<evidence type="ECO:0000313" key="3">
    <source>
        <dbReference type="Proteomes" id="UP000233551"/>
    </source>
</evidence>
<sequence>MIAKSKEGEDHLVNLKRLFDRLKKYKLQLNPVCSQRKGHEVDLDKVKSIMELPPPSTVRETDPPKYLLDSPSSMRNIAKWCCQLTEYDIEYVSHTSVKGQAIVDHLAEFPIDDDTPINSNFQDEGILQVNDEEESPGWKMYFEGAVNYIGSGIGAMLISLEGHHFPVAAKIDAAVDLKVKELEVFGDSMLTIFQTLKQWKTKDPKLVPYHKYLEELTENFENISFTYTPCMKNQFADALATLASMVSITKENLIEPLEFEIAKGPVHCNMIEVIDGKPWYADIKHLLQTAHFFLSGETLYRHSFDARLLRVSMKARHNASRKKCMKGTADPI</sequence>
<evidence type="ECO:0000313" key="2">
    <source>
        <dbReference type="EMBL" id="PKI71999.1"/>
    </source>
</evidence>
<dbReference type="AlphaFoldDB" id="A0A2I0KU53"/>
<dbReference type="GO" id="GO:0004523">
    <property type="term" value="F:RNA-DNA hybrid ribonuclease activity"/>
    <property type="evidence" value="ECO:0007669"/>
    <property type="project" value="InterPro"/>
</dbReference>
<evidence type="ECO:0000259" key="1">
    <source>
        <dbReference type="Pfam" id="PF13456"/>
    </source>
</evidence>
<feature type="domain" description="RNase H type-1" evidence="1">
    <location>
        <begin position="172"/>
        <end position="242"/>
    </location>
</feature>
<proteinExistence type="predicted"/>
<dbReference type="EMBL" id="PGOL01000344">
    <property type="protein sequence ID" value="PKI71999.1"/>
    <property type="molecule type" value="Genomic_DNA"/>
</dbReference>
<gene>
    <name evidence="2" type="ORF">CRG98_007615</name>
</gene>
<dbReference type="Proteomes" id="UP000233551">
    <property type="component" value="Unassembled WGS sequence"/>
</dbReference>
<dbReference type="InterPro" id="IPR002156">
    <property type="entry name" value="RNaseH_domain"/>
</dbReference>
<keyword evidence="3" id="KW-1185">Reference proteome</keyword>
<dbReference type="Gene3D" id="3.30.420.10">
    <property type="entry name" value="Ribonuclease H-like superfamily/Ribonuclease H"/>
    <property type="match status" value="1"/>
</dbReference>
<protein>
    <recommendedName>
        <fullName evidence="1">RNase H type-1 domain-containing protein</fullName>
    </recommendedName>
</protein>
<dbReference type="Pfam" id="PF13456">
    <property type="entry name" value="RVT_3"/>
    <property type="match status" value="1"/>
</dbReference>
<name>A0A2I0KU53_PUNGR</name>
<dbReference type="PANTHER" id="PTHR48475:SF1">
    <property type="entry name" value="RNASE H TYPE-1 DOMAIN-CONTAINING PROTEIN"/>
    <property type="match status" value="1"/>
</dbReference>
<dbReference type="GO" id="GO:0003676">
    <property type="term" value="F:nucleic acid binding"/>
    <property type="evidence" value="ECO:0007669"/>
    <property type="project" value="InterPro"/>
</dbReference>
<dbReference type="PANTHER" id="PTHR48475">
    <property type="entry name" value="RIBONUCLEASE H"/>
    <property type="match status" value="1"/>
</dbReference>
<accession>A0A2I0KU53</accession>
<comment type="caution">
    <text evidence="2">The sequence shown here is derived from an EMBL/GenBank/DDBJ whole genome shotgun (WGS) entry which is preliminary data.</text>
</comment>
<organism evidence="2 3">
    <name type="scientific">Punica granatum</name>
    <name type="common">Pomegranate</name>
    <dbReference type="NCBI Taxonomy" id="22663"/>
    <lineage>
        <taxon>Eukaryota</taxon>
        <taxon>Viridiplantae</taxon>
        <taxon>Streptophyta</taxon>
        <taxon>Embryophyta</taxon>
        <taxon>Tracheophyta</taxon>
        <taxon>Spermatophyta</taxon>
        <taxon>Magnoliopsida</taxon>
        <taxon>eudicotyledons</taxon>
        <taxon>Gunneridae</taxon>
        <taxon>Pentapetalae</taxon>
        <taxon>rosids</taxon>
        <taxon>malvids</taxon>
        <taxon>Myrtales</taxon>
        <taxon>Lythraceae</taxon>
        <taxon>Punica</taxon>
    </lineage>
</organism>
<dbReference type="InterPro" id="IPR036397">
    <property type="entry name" value="RNaseH_sf"/>
</dbReference>
<dbReference type="InterPro" id="IPR012337">
    <property type="entry name" value="RNaseH-like_sf"/>
</dbReference>
<dbReference type="SUPFAM" id="SSF53098">
    <property type="entry name" value="Ribonuclease H-like"/>
    <property type="match status" value="1"/>
</dbReference>
<reference evidence="2 3" key="1">
    <citation type="submission" date="2017-11" db="EMBL/GenBank/DDBJ databases">
        <title>De-novo sequencing of pomegranate (Punica granatum L.) genome.</title>
        <authorList>
            <person name="Akparov Z."/>
            <person name="Amiraslanov A."/>
            <person name="Hajiyeva S."/>
            <person name="Abbasov M."/>
            <person name="Kaur K."/>
            <person name="Hamwieh A."/>
            <person name="Solovyev V."/>
            <person name="Salamov A."/>
            <person name="Braich B."/>
            <person name="Kosarev P."/>
            <person name="Mahmoud A."/>
            <person name="Hajiyev E."/>
            <person name="Babayeva S."/>
            <person name="Izzatullayeva V."/>
            <person name="Mammadov A."/>
            <person name="Mammadov A."/>
            <person name="Sharifova S."/>
            <person name="Ojaghi J."/>
            <person name="Eynullazada K."/>
            <person name="Bayramov B."/>
            <person name="Abdulazimova A."/>
            <person name="Shahmuradov I."/>
        </authorList>
    </citation>
    <scope>NUCLEOTIDE SEQUENCE [LARGE SCALE GENOMIC DNA]</scope>
    <source>
        <strain evidence="3">cv. AG2017</strain>
        <tissue evidence="2">Leaf</tissue>
    </source>
</reference>